<gene>
    <name evidence="1" type="ORF">C823_04697</name>
</gene>
<reference evidence="1 2" key="1">
    <citation type="journal article" date="2014" name="Genome Announc.">
        <title>Draft genome sequences of the altered schaedler flora, a defined bacterial community from gnotobiotic mice.</title>
        <authorList>
            <person name="Wannemuehler M.J."/>
            <person name="Overstreet A.M."/>
            <person name="Ward D.V."/>
            <person name="Phillips G.J."/>
        </authorList>
    </citation>
    <scope>NUCLEOTIDE SEQUENCE [LARGE SCALE GENOMIC DNA]</scope>
    <source>
        <strain evidence="1 2">ASF492</strain>
    </source>
</reference>
<dbReference type="STRING" id="1235802.C823_04697"/>
<sequence length="118" mass="14021">MLHPSKFFEWCVIRTGIDVFEIFDDSLKKKLMNIHPRNFIKSKLELPVYKVFVGYETKNGNYKESEKYMVLNNVSEQEYDDMWADMFARDYESEYEESIQNIKVLNVEFVGDAVLQIG</sequence>
<name>N2A9X3_9FIRM</name>
<protein>
    <submittedName>
        <fullName evidence="1">Uncharacterized protein</fullName>
    </submittedName>
</protein>
<dbReference type="OrthoDB" id="2082675at2"/>
<dbReference type="HOGENOM" id="CLU_2069595_0_0_9"/>
<keyword evidence="2" id="KW-1185">Reference proteome</keyword>
<evidence type="ECO:0000313" key="1">
    <source>
        <dbReference type="EMBL" id="EMZ21124.1"/>
    </source>
</evidence>
<accession>N2A9X3</accession>
<dbReference type="AlphaFoldDB" id="N2A9X3"/>
<comment type="caution">
    <text evidence="1">The sequence shown here is derived from an EMBL/GenBank/DDBJ whole genome shotgun (WGS) entry which is preliminary data.</text>
</comment>
<dbReference type="EMBL" id="AQFT01000136">
    <property type="protein sequence ID" value="EMZ21124.1"/>
    <property type="molecule type" value="Genomic_DNA"/>
</dbReference>
<evidence type="ECO:0000313" key="2">
    <source>
        <dbReference type="Proteomes" id="UP000012589"/>
    </source>
</evidence>
<dbReference type="Proteomes" id="UP000012589">
    <property type="component" value="Unassembled WGS sequence"/>
</dbReference>
<dbReference type="PATRIC" id="fig|1235802.3.peg.4958"/>
<proteinExistence type="predicted"/>
<organism evidence="1 2">
    <name type="scientific">Eubacterium plexicaudatum ASF492</name>
    <dbReference type="NCBI Taxonomy" id="1235802"/>
    <lineage>
        <taxon>Bacteria</taxon>
        <taxon>Bacillati</taxon>
        <taxon>Bacillota</taxon>
        <taxon>Clostridia</taxon>
        <taxon>Eubacteriales</taxon>
        <taxon>Eubacteriaceae</taxon>
        <taxon>Eubacterium</taxon>
    </lineage>
</organism>
<dbReference type="eggNOG" id="ENOG502ZKRE">
    <property type="taxonomic scope" value="Bacteria"/>
</dbReference>